<feature type="compositionally biased region" description="Basic and acidic residues" evidence="1">
    <location>
        <begin position="39"/>
        <end position="48"/>
    </location>
</feature>
<organism evidence="2 4">
    <name type="scientific">Rangifer tarandus platyrhynchus</name>
    <name type="common">Svalbard reindeer</name>
    <dbReference type="NCBI Taxonomy" id="3082113"/>
    <lineage>
        <taxon>Eukaryota</taxon>
        <taxon>Metazoa</taxon>
        <taxon>Chordata</taxon>
        <taxon>Craniata</taxon>
        <taxon>Vertebrata</taxon>
        <taxon>Euteleostomi</taxon>
        <taxon>Mammalia</taxon>
        <taxon>Eutheria</taxon>
        <taxon>Laurasiatheria</taxon>
        <taxon>Artiodactyla</taxon>
        <taxon>Ruminantia</taxon>
        <taxon>Pecora</taxon>
        <taxon>Cervidae</taxon>
        <taxon>Odocoileinae</taxon>
        <taxon>Rangifer</taxon>
    </lineage>
</organism>
<gene>
    <name evidence="2" type="ORF">MRATA1EN1_LOCUS31091</name>
    <name evidence="3" type="ORF">MRATA1EN1_LOCUS32595</name>
</gene>
<proteinExistence type="predicted"/>
<reference evidence="2 4" key="1">
    <citation type="submission" date="2023-04" db="EMBL/GenBank/DDBJ databases">
        <authorList>
            <consortium name="ELIXIR-Norway"/>
        </authorList>
    </citation>
    <scope>NUCLEOTIDE SEQUENCE [LARGE SCALE GENOMIC DNA]</scope>
</reference>
<evidence type="ECO:0000313" key="2">
    <source>
        <dbReference type="EMBL" id="CAI9149473.1"/>
    </source>
</evidence>
<evidence type="ECO:0000313" key="4">
    <source>
        <dbReference type="Proteomes" id="UP001176941"/>
    </source>
</evidence>
<feature type="compositionally biased region" description="Polar residues" evidence="1">
    <location>
        <begin position="135"/>
        <end position="144"/>
    </location>
</feature>
<dbReference type="EMBL" id="CATKSN020000327">
    <property type="protein sequence ID" value="CAI9149473.1"/>
    <property type="molecule type" value="Genomic_DNA"/>
</dbReference>
<dbReference type="Proteomes" id="UP001176941">
    <property type="component" value="Unassembled WGS sequence"/>
</dbReference>
<accession>A0ABN8XKU9</accession>
<evidence type="ECO:0000256" key="1">
    <source>
        <dbReference type="SAM" id="MobiDB-lite"/>
    </source>
</evidence>
<feature type="compositionally biased region" description="Basic and acidic residues" evidence="1">
    <location>
        <begin position="95"/>
        <end position="125"/>
    </location>
</feature>
<comment type="caution">
    <text evidence="2">The sequence shown here is derived from an EMBL/GenBank/DDBJ whole genome shotgun (WGS) entry which is preliminary data.</text>
</comment>
<keyword evidence="4" id="KW-1185">Reference proteome</keyword>
<name>A0ABN8XKU9_RANTA</name>
<evidence type="ECO:0000313" key="3">
    <source>
        <dbReference type="EMBL" id="CAI9150977.1"/>
    </source>
</evidence>
<protein>
    <submittedName>
        <fullName evidence="2">Uncharacterized protein</fullName>
    </submittedName>
</protein>
<dbReference type="EMBL" id="CATKSN020001276">
    <property type="protein sequence ID" value="CAI9150977.1"/>
    <property type="molecule type" value="Genomic_DNA"/>
</dbReference>
<sequence length="152" mass="16390">MSRYHTLSVFLPPRPGGGSGGGEYAVWGFETPRKRGRSALREDRDRSGAIRGRAAKGERRPRPLRARSPSAAGKRPGRATRGDSPAAALTSRKVHSSEGTRRGRRGDEVIPGSAEKESREKERRKVNTGGETRPGGQSSLSSDFSGPYYNAA</sequence>
<feature type="region of interest" description="Disordered" evidence="1">
    <location>
        <begin position="1"/>
        <end position="152"/>
    </location>
</feature>